<proteinExistence type="predicted"/>
<dbReference type="AlphaFoldDB" id="A0A0K9XK00"/>
<dbReference type="Pfam" id="PF13560">
    <property type="entry name" value="HTH_31"/>
    <property type="match status" value="1"/>
</dbReference>
<dbReference type="EMBL" id="LFXA01000004">
    <property type="protein sequence ID" value="KNB53002.1"/>
    <property type="molecule type" value="Genomic_DNA"/>
</dbReference>
<feature type="domain" description="HTH cro/C1-type" evidence="1">
    <location>
        <begin position="11"/>
        <end position="88"/>
    </location>
</feature>
<dbReference type="InterPro" id="IPR001387">
    <property type="entry name" value="Cro/C1-type_HTH"/>
</dbReference>
<dbReference type="Pfam" id="PF17765">
    <property type="entry name" value="MLTR_LBD"/>
    <property type="match status" value="1"/>
</dbReference>
<dbReference type="PATRIC" id="fig|1678637.3.peg.2244"/>
<reference evidence="3" key="1">
    <citation type="submission" date="2015-07" db="EMBL/GenBank/DDBJ databases">
        <title>Draft genome sequence of Streptomyces sp. CMAA 1322, a bacterium isolated from Caatinga biome, from dry forest semiarid of Brazil.</title>
        <authorList>
            <person name="Santos S.N."/>
            <person name="Gacesa R."/>
            <person name="Taketani R.G."/>
            <person name="Long P.F."/>
            <person name="Melo I.S."/>
        </authorList>
    </citation>
    <scope>NUCLEOTIDE SEQUENCE [LARGE SCALE GENOMIC DNA]</scope>
    <source>
        <strain evidence="3">CMAA 1322</strain>
    </source>
</reference>
<dbReference type="InterPro" id="IPR041413">
    <property type="entry name" value="MLTR_LBD"/>
</dbReference>
<name>A0A0K9XK00_9ACTN</name>
<dbReference type="Gene3D" id="3.30.450.180">
    <property type="match status" value="1"/>
</dbReference>
<dbReference type="SMART" id="SM00530">
    <property type="entry name" value="HTH_XRE"/>
    <property type="match status" value="1"/>
</dbReference>
<sequence length="297" mass="32551">MRQSTPHRRHELRRFLMSRRAGLSPAEAGLPAGGGARRTPGLRREEVAVLAGVGTTWYRWLEQGRDITVSPQVLDGVARVLRLTAVERRHLYVLAGLNPPLPESGEAPDSLCPGLRRLIDAWLPNPAHIMDAYWNTVAANASAARLLGLGPDGREPGGRPHNWLWHYFTDPAFRPRSAAREENARRVVAQFRASCTERPDAWRAGEVAELVDELRAASEEFAGLWEEGAVRPEGQLVNELEHPLAGRLAFESSPLRIPSRPDLTIVMHNPVPGSGTAERVARLVAADGRASSPVPSS</sequence>
<dbReference type="STRING" id="1678637.AC230_10400"/>
<dbReference type="CDD" id="cd00093">
    <property type="entry name" value="HTH_XRE"/>
    <property type="match status" value="1"/>
</dbReference>
<dbReference type="PANTHER" id="PTHR35010">
    <property type="entry name" value="BLL4672 PROTEIN-RELATED"/>
    <property type="match status" value="1"/>
</dbReference>
<keyword evidence="3" id="KW-1185">Reference proteome</keyword>
<comment type="caution">
    <text evidence="2">The sequence shown here is derived from an EMBL/GenBank/DDBJ whole genome shotgun (WGS) entry which is preliminary data.</text>
</comment>
<evidence type="ECO:0000259" key="1">
    <source>
        <dbReference type="SMART" id="SM00530"/>
    </source>
</evidence>
<dbReference type="Gene3D" id="1.10.260.40">
    <property type="entry name" value="lambda repressor-like DNA-binding domains"/>
    <property type="match status" value="1"/>
</dbReference>
<evidence type="ECO:0000313" key="2">
    <source>
        <dbReference type="EMBL" id="KNB53002.1"/>
    </source>
</evidence>
<organism evidence="2 3">
    <name type="scientific">Streptomyces caatingaensis</name>
    <dbReference type="NCBI Taxonomy" id="1678637"/>
    <lineage>
        <taxon>Bacteria</taxon>
        <taxon>Bacillati</taxon>
        <taxon>Actinomycetota</taxon>
        <taxon>Actinomycetes</taxon>
        <taxon>Kitasatosporales</taxon>
        <taxon>Streptomycetaceae</taxon>
        <taxon>Streptomyces</taxon>
    </lineage>
</organism>
<protein>
    <submittedName>
        <fullName evidence="2">DNA-binding protein</fullName>
    </submittedName>
</protein>
<evidence type="ECO:0000313" key="3">
    <source>
        <dbReference type="Proteomes" id="UP000037288"/>
    </source>
</evidence>
<gene>
    <name evidence="2" type="ORF">AC230_10400</name>
</gene>
<dbReference type="GO" id="GO:0003677">
    <property type="term" value="F:DNA binding"/>
    <property type="evidence" value="ECO:0007669"/>
    <property type="project" value="UniProtKB-KW"/>
</dbReference>
<dbReference type="PANTHER" id="PTHR35010:SF3">
    <property type="entry name" value="BLL4873 PROTEIN"/>
    <property type="match status" value="1"/>
</dbReference>
<accession>A0A0K9XK00</accession>
<dbReference type="Proteomes" id="UP000037288">
    <property type="component" value="Unassembled WGS sequence"/>
</dbReference>
<keyword evidence="2" id="KW-0238">DNA-binding</keyword>
<dbReference type="InterPro" id="IPR010982">
    <property type="entry name" value="Lambda_DNA-bd_dom_sf"/>
</dbReference>